<name>A0ABN9VV66_9DINO</name>
<reference evidence="2" key="1">
    <citation type="submission" date="2023-10" db="EMBL/GenBank/DDBJ databases">
        <authorList>
            <person name="Chen Y."/>
            <person name="Shah S."/>
            <person name="Dougan E. K."/>
            <person name="Thang M."/>
            <person name="Chan C."/>
        </authorList>
    </citation>
    <scope>NUCLEOTIDE SEQUENCE [LARGE SCALE GENOMIC DNA]</scope>
</reference>
<dbReference type="Proteomes" id="UP001189429">
    <property type="component" value="Unassembled WGS sequence"/>
</dbReference>
<organism evidence="2 3">
    <name type="scientific">Prorocentrum cordatum</name>
    <dbReference type="NCBI Taxonomy" id="2364126"/>
    <lineage>
        <taxon>Eukaryota</taxon>
        <taxon>Sar</taxon>
        <taxon>Alveolata</taxon>
        <taxon>Dinophyceae</taxon>
        <taxon>Prorocentrales</taxon>
        <taxon>Prorocentraceae</taxon>
        <taxon>Prorocentrum</taxon>
    </lineage>
</organism>
<comment type="caution">
    <text evidence="2">The sequence shown here is derived from an EMBL/GenBank/DDBJ whole genome shotgun (WGS) entry which is preliminary data.</text>
</comment>
<evidence type="ECO:0000256" key="1">
    <source>
        <dbReference type="SAM" id="MobiDB-lite"/>
    </source>
</evidence>
<protein>
    <submittedName>
        <fullName evidence="2">Uncharacterized protein</fullName>
    </submittedName>
</protein>
<proteinExistence type="predicted"/>
<feature type="compositionally biased region" description="Basic residues" evidence="1">
    <location>
        <begin position="1"/>
        <end position="11"/>
    </location>
</feature>
<gene>
    <name evidence="2" type="ORF">PCOR1329_LOCUS60809</name>
</gene>
<feature type="region of interest" description="Disordered" evidence="1">
    <location>
        <begin position="1"/>
        <end position="57"/>
    </location>
</feature>
<accession>A0ABN9VV66</accession>
<feature type="region of interest" description="Disordered" evidence="1">
    <location>
        <begin position="126"/>
        <end position="150"/>
    </location>
</feature>
<dbReference type="EMBL" id="CAUYUJ010017627">
    <property type="protein sequence ID" value="CAK0876445.1"/>
    <property type="molecule type" value="Genomic_DNA"/>
</dbReference>
<evidence type="ECO:0000313" key="3">
    <source>
        <dbReference type="Proteomes" id="UP001189429"/>
    </source>
</evidence>
<keyword evidence="3" id="KW-1185">Reference proteome</keyword>
<evidence type="ECO:0000313" key="2">
    <source>
        <dbReference type="EMBL" id="CAK0876445.1"/>
    </source>
</evidence>
<sequence length="238" mass="24897">MGGPHRGRQGRHGGSFDHELGAAAADVPQTSCRGCAAGDPVRSAGGAPRRGRRASLADRLAAQLAGGSALAGRRESDGPPPFRLEVAGSAGLAGYPAMSPRSGMLKQKVDDHLFLNGDYELRPELHNGAPCWEKRPPDDEARAEGDNRRRALDEGDERRVLFRAADGRSWVIDTEAHDGNEDALVVARAWTGSADPTGIGRSWGPVPLCIHAAGVNCGSACLECAGAQEQGPSMANCC</sequence>
<feature type="compositionally biased region" description="Basic and acidic residues" evidence="1">
    <location>
        <begin position="132"/>
        <end position="150"/>
    </location>
</feature>